<keyword evidence="3" id="KW-1185">Reference proteome</keyword>
<dbReference type="PANTHER" id="PTHR43798">
    <property type="entry name" value="MONOACYLGLYCEROL LIPASE"/>
    <property type="match status" value="1"/>
</dbReference>
<gene>
    <name evidence="2" type="ORF">JYP50_04800</name>
</gene>
<dbReference type="Pfam" id="PF12697">
    <property type="entry name" value="Abhydrolase_6"/>
    <property type="match status" value="1"/>
</dbReference>
<dbReference type="Gene3D" id="3.40.50.1820">
    <property type="entry name" value="alpha/beta hydrolase"/>
    <property type="match status" value="1"/>
</dbReference>
<dbReference type="GO" id="GO:0016787">
    <property type="term" value="F:hydrolase activity"/>
    <property type="evidence" value="ECO:0007669"/>
    <property type="project" value="UniProtKB-KW"/>
</dbReference>
<organism evidence="2 3">
    <name type="scientific">Parahaliea mediterranea</name>
    <dbReference type="NCBI Taxonomy" id="651086"/>
    <lineage>
        <taxon>Bacteria</taxon>
        <taxon>Pseudomonadati</taxon>
        <taxon>Pseudomonadota</taxon>
        <taxon>Gammaproteobacteria</taxon>
        <taxon>Cellvibrionales</taxon>
        <taxon>Halieaceae</taxon>
        <taxon>Parahaliea</taxon>
    </lineage>
</organism>
<sequence>MKQIQPGSGASLLLVHGALADATMWAEHRQYLQPDFEVITTTLRHFGEADTGSFGLNSHARDLANLIAELDTKKPLYLAGWSYGADVLLNTLIRHNPHVSGVFLYEPGFPGCLEEPVMSDWQADAEAMFGAVFDHFSQGNLAMAVEALIDGSGQERGYFNRQSAAARKLQLSKAATLKHQLNQQEQPDINRANIAAIPVPVTIGYGSNTRTLFRLASTSTIGLSDLIDVRQINGEGHMFPMESPERFSALIKSLFVDAHSQVPG</sequence>
<reference evidence="2" key="1">
    <citation type="submission" date="2021-02" db="EMBL/GenBank/DDBJ databases">
        <title>PHA producing bacteria isolated from coastal sediment in Guangdong, Shenzhen.</title>
        <authorList>
            <person name="Zheng W."/>
            <person name="Yu S."/>
            <person name="Huang Y."/>
        </authorList>
    </citation>
    <scope>NUCLEOTIDE SEQUENCE</scope>
    <source>
        <strain evidence="2">TN14-10</strain>
    </source>
</reference>
<keyword evidence="2" id="KW-0378">Hydrolase</keyword>
<evidence type="ECO:0000313" key="2">
    <source>
        <dbReference type="EMBL" id="MBN7795894.1"/>
    </source>
</evidence>
<dbReference type="InterPro" id="IPR050266">
    <property type="entry name" value="AB_hydrolase_sf"/>
</dbReference>
<dbReference type="EMBL" id="JAFKCZ010000003">
    <property type="protein sequence ID" value="MBN7795894.1"/>
    <property type="molecule type" value="Genomic_DNA"/>
</dbReference>
<protein>
    <submittedName>
        <fullName evidence="2">Alpha/beta hydrolase</fullName>
    </submittedName>
</protein>
<dbReference type="SUPFAM" id="SSF53474">
    <property type="entry name" value="alpha/beta-Hydrolases"/>
    <property type="match status" value="1"/>
</dbReference>
<dbReference type="AlphaFoldDB" id="A0A939DD78"/>
<proteinExistence type="predicted"/>
<comment type="caution">
    <text evidence="2">The sequence shown here is derived from an EMBL/GenBank/DDBJ whole genome shotgun (WGS) entry which is preliminary data.</text>
</comment>
<dbReference type="GO" id="GO:0016020">
    <property type="term" value="C:membrane"/>
    <property type="evidence" value="ECO:0007669"/>
    <property type="project" value="TreeGrafter"/>
</dbReference>
<feature type="domain" description="AB hydrolase-1" evidence="1">
    <location>
        <begin position="12"/>
        <end position="249"/>
    </location>
</feature>
<dbReference type="Proteomes" id="UP000664303">
    <property type="component" value="Unassembled WGS sequence"/>
</dbReference>
<dbReference type="InterPro" id="IPR000073">
    <property type="entry name" value="AB_hydrolase_1"/>
</dbReference>
<evidence type="ECO:0000259" key="1">
    <source>
        <dbReference type="Pfam" id="PF12697"/>
    </source>
</evidence>
<name>A0A939DD78_9GAMM</name>
<dbReference type="InterPro" id="IPR029058">
    <property type="entry name" value="AB_hydrolase_fold"/>
</dbReference>
<dbReference type="RefSeq" id="WP_206559332.1">
    <property type="nucleotide sequence ID" value="NZ_JAFKCZ010000003.1"/>
</dbReference>
<accession>A0A939DD78</accession>
<dbReference type="PANTHER" id="PTHR43798:SF33">
    <property type="entry name" value="HYDROLASE, PUTATIVE (AFU_ORTHOLOGUE AFUA_2G14860)-RELATED"/>
    <property type="match status" value="1"/>
</dbReference>
<evidence type="ECO:0000313" key="3">
    <source>
        <dbReference type="Proteomes" id="UP000664303"/>
    </source>
</evidence>